<dbReference type="GO" id="GO:0005737">
    <property type="term" value="C:cytoplasm"/>
    <property type="evidence" value="ECO:0007669"/>
    <property type="project" value="TreeGrafter"/>
</dbReference>
<dbReference type="PANTHER" id="PTHR18947:SF28">
    <property type="entry name" value="GIRDIN, ISOFORM A"/>
    <property type="match status" value="1"/>
</dbReference>
<reference evidence="3" key="1">
    <citation type="submission" date="2016-06" db="UniProtKB">
        <authorList>
            <consortium name="WormBaseParasite"/>
        </authorList>
    </citation>
    <scope>IDENTIFICATION</scope>
</reference>
<dbReference type="GO" id="GO:0030705">
    <property type="term" value="P:cytoskeleton-dependent intracellular transport"/>
    <property type="evidence" value="ECO:0007669"/>
    <property type="project" value="TreeGrafter"/>
</dbReference>
<name>A0A183EW57_9BILA</name>
<feature type="region of interest" description="Disordered" evidence="2">
    <location>
        <begin position="153"/>
        <end position="181"/>
    </location>
</feature>
<evidence type="ECO:0000256" key="1">
    <source>
        <dbReference type="SAM" id="Coils"/>
    </source>
</evidence>
<evidence type="ECO:0000313" key="3">
    <source>
        <dbReference type="WBParaSite" id="GPUH_0002522801-mRNA-1"/>
    </source>
</evidence>
<dbReference type="GO" id="GO:0005813">
    <property type="term" value="C:centrosome"/>
    <property type="evidence" value="ECO:0007669"/>
    <property type="project" value="TreeGrafter"/>
</dbReference>
<dbReference type="GO" id="GO:0031122">
    <property type="term" value="P:cytoplasmic microtubule organization"/>
    <property type="evidence" value="ECO:0007669"/>
    <property type="project" value="TreeGrafter"/>
</dbReference>
<evidence type="ECO:0000256" key="2">
    <source>
        <dbReference type="SAM" id="MobiDB-lite"/>
    </source>
</evidence>
<protein>
    <submittedName>
        <fullName evidence="3">CCD92 protein</fullName>
    </submittedName>
</protein>
<sequence length="245" mass="27737">LSLVRNSKLNAEELRKVRANEQSERTANVQLTTKVDDLQHTLQLRDLEIIKLLDKNEMLSHLNKTLEEESRALAQQISHLLAQNQSLLVRALNDKDSYHAEQQEFQEKLTVLHRHKEKLEEKIMEQYHMLEHKKEGVKEKPTFVRRAAKAIIPKSSGSRKSSLSGHMSAERMANGGSTTTEESSVYSADEALTTATTAAAQRSPFTTCRNGQLPGNNNHFKKHLTTVQNDTILFADETMLNGDRP</sequence>
<dbReference type="GO" id="GO:0051959">
    <property type="term" value="F:dynein light intermediate chain binding"/>
    <property type="evidence" value="ECO:0007669"/>
    <property type="project" value="TreeGrafter"/>
</dbReference>
<dbReference type="GO" id="GO:0008017">
    <property type="term" value="F:microtubule binding"/>
    <property type="evidence" value="ECO:0007669"/>
    <property type="project" value="TreeGrafter"/>
</dbReference>
<dbReference type="WBParaSite" id="GPUH_0002522801-mRNA-1">
    <property type="protein sequence ID" value="GPUH_0002522801-mRNA-1"/>
    <property type="gene ID" value="GPUH_0002522801"/>
</dbReference>
<dbReference type="AlphaFoldDB" id="A0A183EW57"/>
<organism evidence="3">
    <name type="scientific">Gongylonema pulchrum</name>
    <dbReference type="NCBI Taxonomy" id="637853"/>
    <lineage>
        <taxon>Eukaryota</taxon>
        <taxon>Metazoa</taxon>
        <taxon>Ecdysozoa</taxon>
        <taxon>Nematoda</taxon>
        <taxon>Chromadorea</taxon>
        <taxon>Rhabditida</taxon>
        <taxon>Spirurina</taxon>
        <taxon>Spiruromorpha</taxon>
        <taxon>Spiruroidea</taxon>
        <taxon>Gongylonematidae</taxon>
        <taxon>Gongylonema</taxon>
    </lineage>
</organism>
<keyword evidence="1" id="KW-0175">Coiled coil</keyword>
<feature type="coiled-coil region" evidence="1">
    <location>
        <begin position="49"/>
        <end position="122"/>
    </location>
</feature>
<dbReference type="PANTHER" id="PTHR18947">
    <property type="entry name" value="HOOK PROTEINS"/>
    <property type="match status" value="1"/>
</dbReference>
<accession>A0A183EW57</accession>
<feature type="compositionally biased region" description="Low complexity" evidence="2">
    <location>
        <begin position="154"/>
        <end position="167"/>
    </location>
</feature>
<proteinExistence type="predicted"/>